<protein>
    <recommendedName>
        <fullName evidence="4">Nitrogen fixation protein FixH</fullName>
    </recommendedName>
</protein>
<name>A0A1M4ZQP4_9GAMM</name>
<reference evidence="3" key="1">
    <citation type="submission" date="2016-11" db="EMBL/GenBank/DDBJ databases">
        <authorList>
            <person name="Varghese N."/>
            <person name="Submissions S."/>
        </authorList>
    </citation>
    <scope>NUCLEOTIDE SEQUENCE [LARGE SCALE GENOMIC DNA]</scope>
    <source>
        <strain evidence="3">DSM 14834</strain>
    </source>
</reference>
<dbReference type="InterPro" id="IPR008620">
    <property type="entry name" value="FixH"/>
</dbReference>
<keyword evidence="3" id="KW-1185">Reference proteome</keyword>
<gene>
    <name evidence="2" type="ORF">SAMN02745204_02000</name>
</gene>
<dbReference type="AlphaFoldDB" id="A0A1M4ZQP4"/>
<accession>A0A1M4ZQP4</accession>
<keyword evidence="1" id="KW-0472">Membrane</keyword>
<proteinExistence type="predicted"/>
<dbReference type="Pfam" id="PF05751">
    <property type="entry name" value="FixH"/>
    <property type="match status" value="1"/>
</dbReference>
<organism evidence="2 3">
    <name type="scientific">Thermomonas hydrothermalis</name>
    <dbReference type="NCBI Taxonomy" id="213588"/>
    <lineage>
        <taxon>Bacteria</taxon>
        <taxon>Pseudomonadati</taxon>
        <taxon>Pseudomonadota</taxon>
        <taxon>Gammaproteobacteria</taxon>
        <taxon>Lysobacterales</taxon>
        <taxon>Lysobacteraceae</taxon>
        <taxon>Thermomonas</taxon>
    </lineage>
</organism>
<evidence type="ECO:0000256" key="1">
    <source>
        <dbReference type="SAM" id="Phobius"/>
    </source>
</evidence>
<evidence type="ECO:0000313" key="2">
    <source>
        <dbReference type="EMBL" id="SHF19866.1"/>
    </source>
</evidence>
<dbReference type="EMBL" id="FQUK01000039">
    <property type="protein sequence ID" value="SHF19866.1"/>
    <property type="molecule type" value="Genomic_DNA"/>
</dbReference>
<dbReference type="RefSeq" id="WP_072756417.1">
    <property type="nucleotide sequence ID" value="NZ_FQUK01000039.1"/>
</dbReference>
<sequence>MPASSPWRQPVVWLMLVMIGLVVAAGITTWFLAAADGPMDVVPDDVTRTGQIQQADLDPDVRATRMQLTAIVRIDPAHDLVEVLPVSGDFDHAQPLHLRLLHPAQAQSDLQLTLTPHETGWRVQATPSLDHDWQIQLEPASPPRWRLHGRLPKGQQAAHLHPALASGPP</sequence>
<keyword evidence="1" id="KW-0812">Transmembrane</keyword>
<evidence type="ECO:0000313" key="3">
    <source>
        <dbReference type="Proteomes" id="UP000242857"/>
    </source>
</evidence>
<dbReference type="STRING" id="213588.SAMN02745204_02000"/>
<keyword evidence="1" id="KW-1133">Transmembrane helix</keyword>
<evidence type="ECO:0008006" key="4">
    <source>
        <dbReference type="Google" id="ProtNLM"/>
    </source>
</evidence>
<dbReference type="Proteomes" id="UP000242857">
    <property type="component" value="Unassembled WGS sequence"/>
</dbReference>
<feature type="transmembrane region" description="Helical" evidence="1">
    <location>
        <begin position="12"/>
        <end position="33"/>
    </location>
</feature>
<dbReference type="OrthoDB" id="5948217at2"/>